<dbReference type="EMBL" id="JAQIZT010000001">
    <property type="protein sequence ID" value="KAJ7012311.1"/>
    <property type="molecule type" value="Genomic_DNA"/>
</dbReference>
<proteinExistence type="predicted"/>
<dbReference type="Proteomes" id="UP001164929">
    <property type="component" value="Chromosome 1"/>
</dbReference>
<keyword evidence="2" id="KW-1185">Reference proteome</keyword>
<evidence type="ECO:0000313" key="1">
    <source>
        <dbReference type="EMBL" id="KAJ7012311.1"/>
    </source>
</evidence>
<sequence length="98" mass="10876">MAVDGHSIAYDYLVIARPQGPCLRSQVRENSKQNLKLLMGGKELKMYTYKPGAAMEILSPGRKEAVAQRSFGTMIGKFPGMIKSIDLLLGKTRKYRGV</sequence>
<accession>A0AAD6RPE3</accession>
<organism evidence="1 2">
    <name type="scientific">Populus alba x Populus x berolinensis</name>
    <dbReference type="NCBI Taxonomy" id="444605"/>
    <lineage>
        <taxon>Eukaryota</taxon>
        <taxon>Viridiplantae</taxon>
        <taxon>Streptophyta</taxon>
        <taxon>Embryophyta</taxon>
        <taxon>Tracheophyta</taxon>
        <taxon>Spermatophyta</taxon>
        <taxon>Magnoliopsida</taxon>
        <taxon>eudicotyledons</taxon>
        <taxon>Gunneridae</taxon>
        <taxon>Pentapetalae</taxon>
        <taxon>rosids</taxon>
        <taxon>fabids</taxon>
        <taxon>Malpighiales</taxon>
        <taxon>Salicaceae</taxon>
        <taxon>Saliceae</taxon>
        <taxon>Populus</taxon>
    </lineage>
</organism>
<gene>
    <name evidence="1" type="ORF">NC653_002386</name>
</gene>
<comment type="caution">
    <text evidence="1">The sequence shown here is derived from an EMBL/GenBank/DDBJ whole genome shotgun (WGS) entry which is preliminary data.</text>
</comment>
<reference evidence="1 2" key="1">
    <citation type="journal article" date="2023" name="Mol. Ecol. Resour.">
        <title>Chromosome-level genome assembly of a triploid poplar Populus alba 'Berolinensis'.</title>
        <authorList>
            <person name="Chen S."/>
            <person name="Yu Y."/>
            <person name="Wang X."/>
            <person name="Wang S."/>
            <person name="Zhang T."/>
            <person name="Zhou Y."/>
            <person name="He R."/>
            <person name="Meng N."/>
            <person name="Wang Y."/>
            <person name="Liu W."/>
            <person name="Liu Z."/>
            <person name="Liu J."/>
            <person name="Guo Q."/>
            <person name="Huang H."/>
            <person name="Sederoff R.R."/>
            <person name="Wang G."/>
            <person name="Qu G."/>
            <person name="Chen S."/>
        </authorList>
    </citation>
    <scope>NUCLEOTIDE SEQUENCE [LARGE SCALE GENOMIC DNA]</scope>
    <source>
        <strain evidence="1">SC-2020</strain>
    </source>
</reference>
<name>A0AAD6RPE3_9ROSI</name>
<dbReference type="AlphaFoldDB" id="A0AAD6RPE3"/>
<protein>
    <submittedName>
        <fullName evidence="1">Uncharacterized protein</fullName>
    </submittedName>
</protein>
<evidence type="ECO:0000313" key="2">
    <source>
        <dbReference type="Proteomes" id="UP001164929"/>
    </source>
</evidence>